<feature type="region of interest" description="Disordered" evidence="1">
    <location>
        <begin position="1"/>
        <end position="22"/>
    </location>
</feature>
<protein>
    <submittedName>
        <fullName evidence="2">Uncharacterized protein</fullName>
    </submittedName>
</protein>
<evidence type="ECO:0000256" key="1">
    <source>
        <dbReference type="SAM" id="MobiDB-lite"/>
    </source>
</evidence>
<keyword evidence="3" id="KW-1185">Reference proteome</keyword>
<dbReference type="KEGG" id="vg:16575087"/>
<sequence length="22" mass="2752">MLTPEQRTQLKEYQNKMTKKKK</sequence>
<dbReference type="EMBL" id="JX846612">
    <property type="protein sequence ID" value="AFV80986.1"/>
    <property type="molecule type" value="Genomic_DNA"/>
</dbReference>
<dbReference type="Proteomes" id="UP000015576">
    <property type="component" value="Segment"/>
</dbReference>
<evidence type="ECO:0000313" key="3">
    <source>
        <dbReference type="Proteomes" id="UP000015576"/>
    </source>
</evidence>
<reference evidence="2 3" key="1">
    <citation type="submission" date="2012-09" db="EMBL/GenBank/DDBJ databases">
        <authorList>
            <person name="Vandersteegen K."/>
            <person name="Kropinski A.M."/>
            <person name="Nash J.H.E."/>
            <person name="Ackermann H.-W."/>
            <person name="Noben J.-P."/>
            <person name="Hermans K."/>
            <person name="Lavigne R."/>
        </authorList>
    </citation>
    <scope>NUCLEOTIDE SEQUENCE [LARGE SCALE GENOMIC DNA]</scope>
</reference>
<accession>S4T8W0</accession>
<proteinExistence type="predicted"/>
<gene>
    <name evidence="2" type="ORF">Remus_107</name>
</gene>
<organism evidence="2 3">
    <name type="scientific">Staphylococcus phage vB_SauM_Remus</name>
    <dbReference type="NCBI Taxonomy" id="1235659"/>
    <lineage>
        <taxon>Viruses</taxon>
        <taxon>Duplodnaviria</taxon>
        <taxon>Heunggongvirae</taxon>
        <taxon>Uroviricota</taxon>
        <taxon>Caudoviricetes</taxon>
        <taxon>Herelleviridae</taxon>
        <taxon>Twortvirinae</taxon>
        <taxon>Silviavirus</taxon>
        <taxon>Silviavirus remus</taxon>
    </lineage>
</organism>
<dbReference type="GeneID" id="16575087"/>
<name>S4T8W0_9CAUD</name>
<dbReference type="RefSeq" id="YP_008431226.1">
    <property type="nucleotide sequence ID" value="NC_022090.1"/>
</dbReference>
<evidence type="ECO:0000313" key="2">
    <source>
        <dbReference type="EMBL" id="AFV80986.1"/>
    </source>
</evidence>